<feature type="domain" description="PWI" evidence="2">
    <location>
        <begin position="22"/>
        <end position="82"/>
    </location>
</feature>
<dbReference type="GO" id="GO:0005737">
    <property type="term" value="C:cytoplasm"/>
    <property type="evidence" value="ECO:0007669"/>
    <property type="project" value="TreeGrafter"/>
</dbReference>
<feature type="compositionally biased region" description="Polar residues" evidence="1">
    <location>
        <begin position="352"/>
        <end position="361"/>
    </location>
</feature>
<feature type="compositionally biased region" description="Basic and acidic residues" evidence="1">
    <location>
        <begin position="109"/>
        <end position="126"/>
    </location>
</feature>
<protein>
    <recommendedName>
        <fullName evidence="2">PWI domain-containing protein</fullName>
    </recommendedName>
</protein>
<dbReference type="FunFam" id="1.20.1390.10:FF:000005">
    <property type="entry name" value="RNA binding (RRM/RBD/RNP motifs) family protein"/>
    <property type="match status" value="1"/>
</dbReference>
<feature type="region of interest" description="Disordered" evidence="1">
    <location>
        <begin position="219"/>
        <end position="250"/>
    </location>
</feature>
<reference evidence="3" key="1">
    <citation type="submission" date="2018-02" db="EMBL/GenBank/DDBJ databases">
        <title>Rhizophora mucronata_Transcriptome.</title>
        <authorList>
            <person name="Meera S.P."/>
            <person name="Sreeshan A."/>
            <person name="Augustine A."/>
        </authorList>
    </citation>
    <scope>NUCLEOTIDE SEQUENCE</scope>
    <source>
        <tissue evidence="3">Leaf</tissue>
    </source>
</reference>
<feature type="compositionally biased region" description="Polar residues" evidence="1">
    <location>
        <begin position="238"/>
        <end position="247"/>
    </location>
</feature>
<accession>A0A2P2LCE7</accession>
<dbReference type="AlphaFoldDB" id="A0A2P2LCE7"/>
<dbReference type="Gene3D" id="1.20.1390.10">
    <property type="entry name" value="PWI domain"/>
    <property type="match status" value="1"/>
</dbReference>
<feature type="compositionally biased region" description="Low complexity" evidence="1">
    <location>
        <begin position="173"/>
        <end position="182"/>
    </location>
</feature>
<dbReference type="InterPro" id="IPR002483">
    <property type="entry name" value="PWI_dom"/>
</dbReference>
<feature type="region of interest" description="Disordered" evidence="1">
    <location>
        <begin position="109"/>
        <end position="203"/>
    </location>
</feature>
<evidence type="ECO:0000259" key="2">
    <source>
        <dbReference type="Pfam" id="PF01480"/>
    </source>
</evidence>
<dbReference type="PANTHER" id="PTHR14738:SF32">
    <property type="entry name" value="RNA BINDING (RRM_RBD_RNP MOTIFS) FAMILY PROTEIN"/>
    <property type="match status" value="1"/>
</dbReference>
<feature type="region of interest" description="Disordered" evidence="1">
    <location>
        <begin position="339"/>
        <end position="361"/>
    </location>
</feature>
<dbReference type="InterPro" id="IPR040366">
    <property type="entry name" value="Nab2/ZC3H14"/>
</dbReference>
<dbReference type="GO" id="GO:0043488">
    <property type="term" value="P:regulation of mRNA stability"/>
    <property type="evidence" value="ECO:0007669"/>
    <property type="project" value="InterPro"/>
</dbReference>
<name>A0A2P2LCE7_RHIMU</name>
<proteinExistence type="predicted"/>
<evidence type="ECO:0000313" key="3">
    <source>
        <dbReference type="EMBL" id="MBX15648.1"/>
    </source>
</evidence>
<evidence type="ECO:0000256" key="1">
    <source>
        <dbReference type="SAM" id="MobiDB-lite"/>
    </source>
</evidence>
<sequence>MGSVEDRTFRANFTEDGVAELRDAVTSKLKEFMGDYTDDTLVEYVIVLLRNGRRKEEARKELEVFLGDDSDSFVSWLWGHLATNLDRHVHPQEPSKDEAIIKLSLEEQAGRNGSHHIDSELEKDKPGTLSRSRHKREWKGLVRDGNEPPPLRSSDVDVSYVDGKPDHKVNHLQRSPSPQSPQQKKRRRHEQQQMKREEVSQATIDASRRLLQFAVKDAVATSQKSDSAKQSSMKRLRSVVSTSTGDSSLVGHPRRIRSIARVPNAMATVVKAVQEAAEDVMKVKSAGSVFDRLGRSVNIPEATELGVEYRDSSVEDEPDEISQIQHENHSRFLPRSEYRGHGQKMSKGESGTGLTSDSMSDNEGYDVHVMSNRVMNIGTSGGNRNENSLLQHSVAKNLADITQVAQKHGQDEHVSAANTSHKIVNISVNVNTWRPPQFPASKVLAEMDAQKSVVRLVKENSNPVAVGNRNVSTCMSGHFVPFIRVKHSS</sequence>
<feature type="compositionally biased region" description="Polar residues" evidence="1">
    <location>
        <begin position="220"/>
        <end position="231"/>
    </location>
</feature>
<dbReference type="GO" id="GO:0005634">
    <property type="term" value="C:nucleus"/>
    <property type="evidence" value="ECO:0007669"/>
    <property type="project" value="TreeGrafter"/>
</dbReference>
<dbReference type="GO" id="GO:0008143">
    <property type="term" value="F:poly(A) binding"/>
    <property type="evidence" value="ECO:0007669"/>
    <property type="project" value="InterPro"/>
</dbReference>
<dbReference type="EMBL" id="GGEC01035164">
    <property type="protein sequence ID" value="MBX15648.1"/>
    <property type="molecule type" value="Transcribed_RNA"/>
</dbReference>
<dbReference type="Pfam" id="PF01480">
    <property type="entry name" value="PWI"/>
    <property type="match status" value="1"/>
</dbReference>
<dbReference type="PANTHER" id="PTHR14738">
    <property type="entry name" value="ZINC FINGER CCCH DOMAIN-CONTAINING PROTEIN 14"/>
    <property type="match status" value="1"/>
</dbReference>
<organism evidence="3">
    <name type="scientific">Rhizophora mucronata</name>
    <name type="common">Asiatic mangrove</name>
    <dbReference type="NCBI Taxonomy" id="61149"/>
    <lineage>
        <taxon>Eukaryota</taxon>
        <taxon>Viridiplantae</taxon>
        <taxon>Streptophyta</taxon>
        <taxon>Embryophyta</taxon>
        <taxon>Tracheophyta</taxon>
        <taxon>Spermatophyta</taxon>
        <taxon>Magnoliopsida</taxon>
        <taxon>eudicotyledons</taxon>
        <taxon>Gunneridae</taxon>
        <taxon>Pentapetalae</taxon>
        <taxon>rosids</taxon>
        <taxon>fabids</taxon>
        <taxon>Malpighiales</taxon>
        <taxon>Rhizophoraceae</taxon>
        <taxon>Rhizophora</taxon>
    </lineage>
</organism>
<feature type="compositionally biased region" description="Basic and acidic residues" evidence="1">
    <location>
        <begin position="190"/>
        <end position="199"/>
    </location>
</feature>